<evidence type="ECO:0000313" key="6">
    <source>
        <dbReference type="Proteomes" id="UP001238179"/>
    </source>
</evidence>
<dbReference type="GO" id="GO:0022857">
    <property type="term" value="F:transmembrane transporter activity"/>
    <property type="evidence" value="ECO:0007669"/>
    <property type="project" value="TreeGrafter"/>
</dbReference>
<dbReference type="CDD" id="cd03255">
    <property type="entry name" value="ABC_MJ0796_LolCDE_FtsE"/>
    <property type="match status" value="1"/>
</dbReference>
<dbReference type="InterPro" id="IPR027417">
    <property type="entry name" value="P-loop_NTPase"/>
</dbReference>
<evidence type="ECO:0000313" key="5">
    <source>
        <dbReference type="EMBL" id="BDU72001.1"/>
    </source>
</evidence>
<keyword evidence="2" id="KW-0547">Nucleotide-binding</keyword>
<evidence type="ECO:0000259" key="4">
    <source>
        <dbReference type="PROSITE" id="PS50893"/>
    </source>
</evidence>
<dbReference type="EMBL" id="AP027080">
    <property type="protein sequence ID" value="BDU72001.1"/>
    <property type="molecule type" value="Genomic_DNA"/>
</dbReference>
<dbReference type="SMART" id="SM00382">
    <property type="entry name" value="AAA"/>
    <property type="match status" value="1"/>
</dbReference>
<dbReference type="PROSITE" id="PS00211">
    <property type="entry name" value="ABC_TRANSPORTER_1"/>
    <property type="match status" value="1"/>
</dbReference>
<keyword evidence="6" id="KW-1185">Reference proteome</keyword>
<proteinExistence type="predicted"/>
<keyword evidence="3 5" id="KW-0067">ATP-binding</keyword>
<dbReference type="InterPro" id="IPR015854">
    <property type="entry name" value="ABC_transpr_LolD-like"/>
</dbReference>
<dbReference type="GO" id="GO:0016887">
    <property type="term" value="F:ATP hydrolysis activity"/>
    <property type="evidence" value="ECO:0007669"/>
    <property type="project" value="InterPro"/>
</dbReference>
<organism evidence="5 6">
    <name type="scientific">Mesoterricola silvestris</name>
    <dbReference type="NCBI Taxonomy" id="2927979"/>
    <lineage>
        <taxon>Bacteria</taxon>
        <taxon>Pseudomonadati</taxon>
        <taxon>Acidobacteriota</taxon>
        <taxon>Holophagae</taxon>
        <taxon>Holophagales</taxon>
        <taxon>Holophagaceae</taxon>
        <taxon>Mesoterricola</taxon>
    </lineage>
</organism>
<evidence type="ECO:0000256" key="3">
    <source>
        <dbReference type="ARBA" id="ARBA00022840"/>
    </source>
</evidence>
<dbReference type="PROSITE" id="PS50893">
    <property type="entry name" value="ABC_TRANSPORTER_2"/>
    <property type="match status" value="1"/>
</dbReference>
<dbReference type="AlphaFoldDB" id="A0AA48GUG6"/>
<dbReference type="Proteomes" id="UP001238179">
    <property type="component" value="Chromosome"/>
</dbReference>
<dbReference type="InterPro" id="IPR017871">
    <property type="entry name" value="ABC_transporter-like_CS"/>
</dbReference>
<gene>
    <name evidence="5" type="ORF">METEAL_11750</name>
</gene>
<dbReference type="PANTHER" id="PTHR24220">
    <property type="entry name" value="IMPORT ATP-BINDING PROTEIN"/>
    <property type="match status" value="1"/>
</dbReference>
<dbReference type="KEGG" id="msil:METEAL_11750"/>
<evidence type="ECO:0000256" key="1">
    <source>
        <dbReference type="ARBA" id="ARBA00022448"/>
    </source>
</evidence>
<dbReference type="RefSeq" id="WP_316414903.1">
    <property type="nucleotide sequence ID" value="NZ_AP027080.1"/>
</dbReference>
<protein>
    <submittedName>
        <fullName evidence="5">ABC transporter ATP-binding protein</fullName>
    </submittedName>
</protein>
<feature type="domain" description="ABC transporter" evidence="4">
    <location>
        <begin position="2"/>
        <end position="225"/>
    </location>
</feature>
<name>A0AA48GUG6_9BACT</name>
<keyword evidence="1" id="KW-0813">Transport</keyword>
<dbReference type="Pfam" id="PF00005">
    <property type="entry name" value="ABC_tran"/>
    <property type="match status" value="1"/>
</dbReference>
<reference evidence="6" key="1">
    <citation type="journal article" date="2023" name="Int. J. Syst. Evol. Microbiol.">
        <title>Mesoterricola silvestris gen. nov., sp. nov., Mesoterricola sediminis sp. nov., Geothrix oryzae sp. nov., Geothrix edaphica sp. nov., Geothrix rubra sp. nov., and Geothrix limicola sp. nov., six novel members of Acidobacteriota isolated from soils.</title>
        <authorList>
            <person name="Itoh H."/>
            <person name="Sugisawa Y."/>
            <person name="Mise K."/>
            <person name="Xu Z."/>
            <person name="Kuniyasu M."/>
            <person name="Ushijima N."/>
            <person name="Kawano K."/>
            <person name="Kobayashi E."/>
            <person name="Shiratori Y."/>
            <person name="Masuda Y."/>
            <person name="Senoo K."/>
        </authorList>
    </citation>
    <scope>NUCLEOTIDE SEQUENCE [LARGE SCALE GENOMIC DNA]</scope>
    <source>
        <strain evidence="6">W79</strain>
    </source>
</reference>
<sequence length="225" mass="24011">MIELTGLTKTFTAPGGERLTVLEDLHFRLPEGGSLAVQGPSGSGKSTLLAILAGLERPTSGEVRVAGKRIDNLGERDLSAFRARNLGFVFQAFHLLPHFSALQNVCVGAEIAGLAAPLARAREALDRVGLADRMGHLPGQLSGGECQRVAIARAMVARPPILLCDEPTGSLDPRNADHVFELILGLHRDLGTTLVMVTHDPRLAERLGTRLLLERGRMAAPAVEP</sequence>
<dbReference type="GO" id="GO:0005524">
    <property type="term" value="F:ATP binding"/>
    <property type="evidence" value="ECO:0007669"/>
    <property type="project" value="UniProtKB-KW"/>
</dbReference>
<evidence type="ECO:0000256" key="2">
    <source>
        <dbReference type="ARBA" id="ARBA00022741"/>
    </source>
</evidence>
<dbReference type="Gene3D" id="3.40.50.300">
    <property type="entry name" value="P-loop containing nucleotide triphosphate hydrolases"/>
    <property type="match status" value="1"/>
</dbReference>
<dbReference type="InterPro" id="IPR003593">
    <property type="entry name" value="AAA+_ATPase"/>
</dbReference>
<dbReference type="InterPro" id="IPR017911">
    <property type="entry name" value="MacB-like_ATP-bd"/>
</dbReference>
<accession>A0AA48GUG6</accession>
<dbReference type="InterPro" id="IPR003439">
    <property type="entry name" value="ABC_transporter-like_ATP-bd"/>
</dbReference>
<dbReference type="GO" id="GO:0005886">
    <property type="term" value="C:plasma membrane"/>
    <property type="evidence" value="ECO:0007669"/>
    <property type="project" value="TreeGrafter"/>
</dbReference>
<dbReference type="SUPFAM" id="SSF52540">
    <property type="entry name" value="P-loop containing nucleoside triphosphate hydrolases"/>
    <property type="match status" value="1"/>
</dbReference>